<accession>A0A8S5NJZ5</accession>
<evidence type="ECO:0000259" key="1">
    <source>
        <dbReference type="Pfam" id="PF12728"/>
    </source>
</evidence>
<evidence type="ECO:0000313" key="2">
    <source>
        <dbReference type="EMBL" id="DAD94671.1"/>
    </source>
</evidence>
<dbReference type="Pfam" id="PF12728">
    <property type="entry name" value="HTH_17"/>
    <property type="match status" value="1"/>
</dbReference>
<sequence length="100" mass="11394">MERRTYTVAETAEILGVSTDIVYRMKNDGILPAVKNLSAIRFLKRDVLAMVGEKEDDFRPSALRRLRNELSFEKQENERLRGIIRQICIAANTAAVQEGL</sequence>
<dbReference type="InterPro" id="IPR041657">
    <property type="entry name" value="HTH_17"/>
</dbReference>
<name>A0A8S5NJZ5_9CAUD</name>
<organism evidence="2">
    <name type="scientific">Siphoviridae sp. ctsMn4</name>
    <dbReference type="NCBI Taxonomy" id="2826485"/>
    <lineage>
        <taxon>Viruses</taxon>
        <taxon>Duplodnaviria</taxon>
        <taxon>Heunggongvirae</taxon>
        <taxon>Uroviricota</taxon>
        <taxon>Caudoviricetes</taxon>
    </lineage>
</organism>
<feature type="domain" description="Helix-turn-helix" evidence="1">
    <location>
        <begin position="6"/>
        <end position="51"/>
    </location>
</feature>
<dbReference type="EMBL" id="BK015180">
    <property type="protein sequence ID" value="DAD94671.1"/>
    <property type="molecule type" value="Genomic_DNA"/>
</dbReference>
<dbReference type="SUPFAM" id="SSF46955">
    <property type="entry name" value="Putative DNA-binding domain"/>
    <property type="match status" value="1"/>
</dbReference>
<dbReference type="InterPro" id="IPR009061">
    <property type="entry name" value="DNA-bd_dom_put_sf"/>
</dbReference>
<proteinExistence type="predicted"/>
<reference evidence="2" key="1">
    <citation type="journal article" date="2021" name="Proc. Natl. Acad. Sci. U.S.A.">
        <title>A Catalog of Tens of Thousands of Viruses from Human Metagenomes Reveals Hidden Associations with Chronic Diseases.</title>
        <authorList>
            <person name="Tisza M.J."/>
            <person name="Buck C.B."/>
        </authorList>
    </citation>
    <scope>NUCLEOTIDE SEQUENCE</scope>
    <source>
        <strain evidence="2">CtsMn4</strain>
    </source>
</reference>
<protein>
    <submittedName>
        <fullName evidence="2">Helix-turn-helix domain protein</fullName>
    </submittedName>
</protein>